<evidence type="ECO:0000313" key="5">
    <source>
        <dbReference type="Proteomes" id="UP001176940"/>
    </source>
</evidence>
<feature type="domain" description="Prokaryotic-type class I peptide chain release factors" evidence="3">
    <location>
        <begin position="437"/>
        <end position="453"/>
    </location>
</feature>
<dbReference type="InterPro" id="IPR000352">
    <property type="entry name" value="Pep_chain_release_fac_I"/>
</dbReference>
<dbReference type="SMART" id="SM00937">
    <property type="entry name" value="PCRF"/>
    <property type="match status" value="1"/>
</dbReference>
<dbReference type="Pfam" id="PF00472">
    <property type="entry name" value="RF-1"/>
    <property type="match status" value="1"/>
</dbReference>
<evidence type="ECO:0000259" key="3">
    <source>
        <dbReference type="PROSITE" id="PS00745"/>
    </source>
</evidence>
<proteinExistence type="inferred from homology"/>
<dbReference type="SUPFAM" id="SSF75620">
    <property type="entry name" value="Release factor"/>
    <property type="match status" value="1"/>
</dbReference>
<dbReference type="EMBL" id="CAUEEQ010078047">
    <property type="protein sequence ID" value="CAJ0967105.1"/>
    <property type="molecule type" value="Genomic_DNA"/>
</dbReference>
<dbReference type="PANTHER" id="PTHR43804">
    <property type="entry name" value="LD18447P"/>
    <property type="match status" value="1"/>
</dbReference>
<name>A0ABN9MNC3_9NEOB</name>
<evidence type="ECO:0000313" key="4">
    <source>
        <dbReference type="EMBL" id="CAJ0967105.1"/>
    </source>
</evidence>
<dbReference type="InterPro" id="IPR009057">
    <property type="entry name" value="Homeodomain-like_sf"/>
</dbReference>
<dbReference type="Proteomes" id="UP001176940">
    <property type="component" value="Unassembled WGS sequence"/>
</dbReference>
<dbReference type="InterPro" id="IPR045853">
    <property type="entry name" value="Pep_chain_release_fac_I_sf"/>
</dbReference>
<dbReference type="PANTHER" id="PTHR43804:SF1">
    <property type="entry name" value="PEPTIDE CHAIN RELEASE FACTOR 1, MITOCHONDRIAL"/>
    <property type="match status" value="1"/>
</dbReference>
<keyword evidence="5" id="KW-1185">Reference proteome</keyword>
<dbReference type="Gene3D" id="3.30.70.1660">
    <property type="match status" value="1"/>
</dbReference>
<gene>
    <name evidence="4" type="ORF">RIMI_LOCUS21955880</name>
</gene>
<dbReference type="Gene3D" id="3.30.160.20">
    <property type="match status" value="1"/>
</dbReference>
<comment type="caution">
    <text evidence="4">The sequence shown here is derived from an EMBL/GenBank/DDBJ whole genome shotgun (WGS) entry which is preliminary data.</text>
</comment>
<keyword evidence="2" id="KW-0648">Protein biosynthesis</keyword>
<dbReference type="Pfam" id="PF25787">
    <property type="entry name" value="HTH_SB"/>
    <property type="match status" value="1"/>
</dbReference>
<dbReference type="InterPro" id="IPR057667">
    <property type="entry name" value="HTH_SB"/>
</dbReference>
<dbReference type="InterPro" id="IPR050057">
    <property type="entry name" value="Prokaryotic/Mito_RF"/>
</dbReference>
<dbReference type="Gene3D" id="1.10.10.10">
    <property type="entry name" value="Winged helix-like DNA-binding domain superfamily/Winged helix DNA-binding domain"/>
    <property type="match status" value="1"/>
</dbReference>
<dbReference type="PROSITE" id="PS00745">
    <property type="entry name" value="RF_PROK_I"/>
    <property type="match status" value="1"/>
</dbReference>
<comment type="similarity">
    <text evidence="1">Belongs to the prokaryotic/mitochondrial release factor family.</text>
</comment>
<dbReference type="SUPFAM" id="SSF46689">
    <property type="entry name" value="Homeodomain-like"/>
    <property type="match status" value="1"/>
</dbReference>
<sequence length="638" mass="72698">MVKTKELSKDARNKIVALHQAGKTESAIANELGVKKSTVGAIIRKWKTYKTSDNLPRSGGTRKIPPRGVRMITRTVSKNPRTTRGDLVNELQRAGTNVTRPTISNTLRHHGLRSCSARRVPLLKPVHVRTRLKFAREHLDDPEEFWENVLWSDETKLELFGRNTTCRVWRKKNTELHPSNTIPTVKHGGGNIILWGCFSAKGPGRLIRDNARPHVAGVCQQFLQDEDIEAMNWPARSSDLNPIEHIWDIMSRTIHQRHVAPQTFQELADALVQVWEEIPQKTIRHLISSMPRKNTASKTQLLHFLVPQEKYDMNDAVLEVVSGRTTGGDICQQFTGEVFDMYRNYADYKAWSFEILNYTENDYGGLHHAAARIIGEGAYKRLKYEGGIHRVQRIPEVGLSSRMQRIHTGTMSVIVLPQPDEVDIKIDPKELRIDTFRAKGAGGQHVNTTDSAVRIVHIPTGITVECQQERSQILNKDRAMKMLRAKLHENNVKDEVSQRQSSRKLQVGTRDQSDRIRTYNFTQDRLTDHRISYEIRNLREFLNGGELLDDLMDKIHNAADAESLLEVIKRQSSGVPHVLPKTLRVVKGIVRRRKSVWDENMCVCLCGQRMCVRAENVCVCEGGECVCGQRMCVCVRTM</sequence>
<dbReference type="Pfam" id="PF01498">
    <property type="entry name" value="HTH_Tnp_Tc3_2"/>
    <property type="match status" value="1"/>
</dbReference>
<reference evidence="4" key="1">
    <citation type="submission" date="2023-07" db="EMBL/GenBank/DDBJ databases">
        <authorList>
            <person name="Stuckert A."/>
        </authorList>
    </citation>
    <scope>NUCLEOTIDE SEQUENCE</scope>
</reference>
<dbReference type="InterPro" id="IPR036388">
    <property type="entry name" value="WH-like_DNA-bd_sf"/>
</dbReference>
<evidence type="ECO:0000256" key="1">
    <source>
        <dbReference type="ARBA" id="ARBA00010835"/>
    </source>
</evidence>
<dbReference type="InterPro" id="IPR005139">
    <property type="entry name" value="PCRF"/>
</dbReference>
<organism evidence="4 5">
    <name type="scientific">Ranitomeya imitator</name>
    <name type="common">mimic poison frog</name>
    <dbReference type="NCBI Taxonomy" id="111125"/>
    <lineage>
        <taxon>Eukaryota</taxon>
        <taxon>Metazoa</taxon>
        <taxon>Chordata</taxon>
        <taxon>Craniata</taxon>
        <taxon>Vertebrata</taxon>
        <taxon>Euteleostomi</taxon>
        <taxon>Amphibia</taxon>
        <taxon>Batrachia</taxon>
        <taxon>Anura</taxon>
        <taxon>Neobatrachia</taxon>
        <taxon>Hyloidea</taxon>
        <taxon>Dendrobatidae</taxon>
        <taxon>Dendrobatinae</taxon>
        <taxon>Ranitomeya</taxon>
    </lineage>
</organism>
<dbReference type="Pfam" id="PF03462">
    <property type="entry name" value="PCRF"/>
    <property type="match status" value="1"/>
</dbReference>
<protein>
    <recommendedName>
        <fullName evidence="3">Prokaryotic-type class I peptide chain release factors domain-containing protein</fullName>
    </recommendedName>
</protein>
<evidence type="ECO:0000256" key="2">
    <source>
        <dbReference type="ARBA" id="ARBA00022917"/>
    </source>
</evidence>
<dbReference type="InterPro" id="IPR036397">
    <property type="entry name" value="RNaseH_sf"/>
</dbReference>
<dbReference type="Gene3D" id="3.30.420.10">
    <property type="entry name" value="Ribonuclease H-like superfamily/Ribonuclease H"/>
    <property type="match status" value="2"/>
</dbReference>
<dbReference type="InterPro" id="IPR002492">
    <property type="entry name" value="Transposase_Tc1-like"/>
</dbReference>
<accession>A0ABN9MNC3</accession>